<evidence type="ECO:0000313" key="1">
    <source>
        <dbReference type="EMBL" id="QHT37334.1"/>
    </source>
</evidence>
<sequence>MSSNMKNKKKMTVKKKAEYKKLQIMKDKKAKYLKVFRNDHKEILKYVKDDELHYYVINFQFCSPLSNLDNLECLFGDGDEISSFEKELIASINEKIGTSIQEIFLSTKPIVSKKITKESVSVDDLIDKLSVQTLEDTSEKIGKDSVDELIDKLSVQTLEDTILPSRNEKYFHDYPEYTELYVSYMKNNDKWKACMTGFKFANT</sequence>
<proteinExistence type="predicted"/>
<protein>
    <submittedName>
        <fullName evidence="1">Uncharacterized protein</fullName>
    </submittedName>
</protein>
<name>A0A6C0F8C1_9ZZZZ</name>
<organism evidence="1">
    <name type="scientific">viral metagenome</name>
    <dbReference type="NCBI Taxonomy" id="1070528"/>
    <lineage>
        <taxon>unclassified sequences</taxon>
        <taxon>metagenomes</taxon>
        <taxon>organismal metagenomes</taxon>
    </lineage>
</organism>
<dbReference type="AlphaFoldDB" id="A0A6C0F8C1"/>
<accession>A0A6C0F8C1</accession>
<reference evidence="1" key="1">
    <citation type="journal article" date="2020" name="Nature">
        <title>Giant virus diversity and host interactions through global metagenomics.</title>
        <authorList>
            <person name="Schulz F."/>
            <person name="Roux S."/>
            <person name="Paez-Espino D."/>
            <person name="Jungbluth S."/>
            <person name="Walsh D.A."/>
            <person name="Denef V.J."/>
            <person name="McMahon K.D."/>
            <person name="Konstantinidis K.T."/>
            <person name="Eloe-Fadrosh E.A."/>
            <person name="Kyrpides N.C."/>
            <person name="Woyke T."/>
        </authorList>
    </citation>
    <scope>NUCLEOTIDE SEQUENCE</scope>
    <source>
        <strain evidence="1">GVMAG-S-ERX555967-131</strain>
    </source>
</reference>
<dbReference type="EMBL" id="MN738792">
    <property type="protein sequence ID" value="QHT37334.1"/>
    <property type="molecule type" value="Genomic_DNA"/>
</dbReference>